<evidence type="ECO:0008006" key="3">
    <source>
        <dbReference type="Google" id="ProtNLM"/>
    </source>
</evidence>
<proteinExistence type="predicted"/>
<protein>
    <recommendedName>
        <fullName evidence="3">DUF4255 domain-containing protein</fullName>
    </recommendedName>
</protein>
<name>A0A5C1I686_9SPHI</name>
<dbReference type="EMBL" id="CP043450">
    <property type="protein sequence ID" value="QEM13465.1"/>
    <property type="molecule type" value="Genomic_DNA"/>
</dbReference>
<evidence type="ECO:0000313" key="2">
    <source>
        <dbReference type="Proteomes" id="UP000251402"/>
    </source>
</evidence>
<dbReference type="Proteomes" id="UP000251402">
    <property type="component" value="Chromosome"/>
</dbReference>
<dbReference type="RefSeq" id="WP_112574836.1">
    <property type="nucleotide sequence ID" value="NZ_CP043450.1"/>
</dbReference>
<dbReference type="AlphaFoldDB" id="A0A5C1I686"/>
<dbReference type="KEGG" id="mrub:DEO27_026795"/>
<accession>A0A5C1I686</accession>
<evidence type="ECO:0000313" key="1">
    <source>
        <dbReference type="EMBL" id="QEM13465.1"/>
    </source>
</evidence>
<reference evidence="1" key="1">
    <citation type="submission" date="2019-08" db="EMBL/GenBank/DDBJ databases">
        <title>Comparative genome analysis confer to the adaptation heavy metal polluted environment.</title>
        <authorList>
            <person name="Li Y."/>
        </authorList>
    </citation>
    <scope>NUCLEOTIDE SEQUENCE [LARGE SCALE GENOMIC DNA]</scope>
    <source>
        <strain evidence="1">P1</strain>
    </source>
</reference>
<keyword evidence="2" id="KW-1185">Reference proteome</keyword>
<sequence>MNDDVMIAILGNVFLAVQNRLATLPELKFIDQDLGQLEIDEQGERESPVAFPCALTDFLELRYTDNSKNQQQGEGVLEVRIALLAYTAATHYYKDTHKLKALGFWNLEHRVNKVLHGWSDDRYFNPLSRISSSTERRKDNIRVRVIRYNFGFVDNTAIPVPAQTVPRPDLETSTEAA</sequence>
<organism evidence="1 2">
    <name type="scientific">Mucilaginibacter rubeus</name>
    <dbReference type="NCBI Taxonomy" id="2027860"/>
    <lineage>
        <taxon>Bacteria</taxon>
        <taxon>Pseudomonadati</taxon>
        <taxon>Bacteroidota</taxon>
        <taxon>Sphingobacteriia</taxon>
        <taxon>Sphingobacteriales</taxon>
        <taxon>Sphingobacteriaceae</taxon>
        <taxon>Mucilaginibacter</taxon>
    </lineage>
</organism>
<dbReference type="OrthoDB" id="1439818at2"/>
<gene>
    <name evidence="1" type="ORF">DEO27_026795</name>
</gene>